<geneLocation type="plasmid" evidence="2 3">
    <name>unnamed1</name>
</geneLocation>
<dbReference type="InterPro" id="IPR010775">
    <property type="entry name" value="DUF1365"/>
</dbReference>
<accession>A0AA50CRT9</accession>
<dbReference type="PANTHER" id="PTHR33973:SF4">
    <property type="entry name" value="OS07G0153300 PROTEIN"/>
    <property type="match status" value="1"/>
</dbReference>
<sequence>MRQDRITSMAENGPAPTAAGTLYPGKVMHQRLNPFGHRFRYSVFSLLVDIDRLDALSRSTRLLAVNKPGILSFRESDHVEEKGETLRMFADRLLARAGLDKPATRVLLLAYPRMFGYVFNPLSTYFAYDADERLVAIIYAVRNTFGERHSYVAPVLEDEKSPAGIRQSRTKIFHVSPFMDMGLRYHFRVLPPGKALRIRIHETAGKEPVLAATFHAQAAPLTDANLARYLLRFPFMTLKVMAGIHWEALKLWLKGARFRTSPPPPETASYRDAT</sequence>
<evidence type="ECO:0000313" key="3">
    <source>
        <dbReference type="Proteomes" id="UP001234585"/>
    </source>
</evidence>
<dbReference type="Proteomes" id="UP001234585">
    <property type="component" value="Plasmid unnamed1"/>
</dbReference>
<evidence type="ECO:0000256" key="1">
    <source>
        <dbReference type="SAM" id="MobiDB-lite"/>
    </source>
</evidence>
<proteinExistence type="predicted"/>
<evidence type="ECO:0000313" key="2">
    <source>
        <dbReference type="EMBL" id="WLS00237.1"/>
    </source>
</evidence>
<keyword evidence="3" id="KW-1185">Reference proteome</keyword>
<feature type="region of interest" description="Disordered" evidence="1">
    <location>
        <begin position="1"/>
        <end position="20"/>
    </location>
</feature>
<dbReference type="EMBL" id="CP132303">
    <property type="protein sequence ID" value="WLS00237.1"/>
    <property type="molecule type" value="Genomic_DNA"/>
</dbReference>
<gene>
    <name evidence="2" type="ORF">Q9313_19400</name>
</gene>
<dbReference type="PANTHER" id="PTHR33973">
    <property type="entry name" value="OS07G0153300 PROTEIN"/>
    <property type="match status" value="1"/>
</dbReference>
<name>A0AA50CRT9_9HYPH</name>
<dbReference type="RefSeq" id="WP_306039789.1">
    <property type="nucleotide sequence ID" value="NZ_CP132303.1"/>
</dbReference>
<dbReference type="AlphaFoldDB" id="A0AA50CRT9"/>
<dbReference type="Pfam" id="PF07103">
    <property type="entry name" value="DUF1365"/>
    <property type="match status" value="1"/>
</dbReference>
<keyword evidence="2" id="KW-0614">Plasmid</keyword>
<reference evidence="2 3" key="1">
    <citation type="submission" date="2023-08" db="EMBL/GenBank/DDBJ databases">
        <title>Pathogen: clinical or host-associated sample.</title>
        <authorList>
            <person name="Hergert J."/>
            <person name="Casey R."/>
            <person name="Wagner J."/>
            <person name="Young E.L."/>
            <person name="Oakeson K.F."/>
        </authorList>
    </citation>
    <scope>NUCLEOTIDE SEQUENCE [LARGE SCALE GENOMIC DNA]</scope>
    <source>
        <strain evidence="2 3">1760953</strain>
        <plasmid evidence="2 3">unnamed1</plasmid>
    </source>
</reference>
<protein>
    <submittedName>
        <fullName evidence="2">DUF1365 domain-containing protein</fullName>
    </submittedName>
</protein>
<organism evidence="2 3">
    <name type="scientific">Shinella sumterensis</name>
    <dbReference type="NCBI Taxonomy" id="1967501"/>
    <lineage>
        <taxon>Bacteria</taxon>
        <taxon>Pseudomonadati</taxon>
        <taxon>Pseudomonadota</taxon>
        <taxon>Alphaproteobacteria</taxon>
        <taxon>Hyphomicrobiales</taxon>
        <taxon>Rhizobiaceae</taxon>
        <taxon>Shinella</taxon>
    </lineage>
</organism>